<gene>
    <name evidence="2" type="ORF">OH76DRAFT_1508542</name>
</gene>
<sequence>MAQLVECFVYFQPFWWMPEFNTGWCRDILSGTGSDCTSVLDRSGPGLDRGLSPVLVGAWSGPGPEKLDRSGLGPGPGPDQKGYSPRARSSAMAALSVCLLREGDNIDVEEESRRMESHIGGSHGAAKCLDGAPNVSDDCRRKRECGTDLPMRTIARSPGVRTSFARDVLNDTAVRVIGGAACDRAPSQARRDAARSRGMVSKRDVSRHGQIECNRQMGRDEQQTLRGHDSMRHSQSLEVMWLRKSGGCMSFSASAQACRSAGSAADGRRMLHMEEQYASEGAGMTDVLHVAVMDNRKPSRPIRIRDPVRGGGGAT</sequence>
<dbReference type="Proteomes" id="UP000256964">
    <property type="component" value="Unassembled WGS sequence"/>
</dbReference>
<name>A0A371CIZ8_9APHY</name>
<accession>A0A371CIZ8</accession>
<keyword evidence="3" id="KW-1185">Reference proteome</keyword>
<evidence type="ECO:0000313" key="3">
    <source>
        <dbReference type="Proteomes" id="UP000256964"/>
    </source>
</evidence>
<organism evidence="2 3">
    <name type="scientific">Lentinus brumalis</name>
    <dbReference type="NCBI Taxonomy" id="2498619"/>
    <lineage>
        <taxon>Eukaryota</taxon>
        <taxon>Fungi</taxon>
        <taxon>Dikarya</taxon>
        <taxon>Basidiomycota</taxon>
        <taxon>Agaricomycotina</taxon>
        <taxon>Agaricomycetes</taxon>
        <taxon>Polyporales</taxon>
        <taxon>Polyporaceae</taxon>
        <taxon>Lentinus</taxon>
    </lineage>
</organism>
<dbReference type="EMBL" id="KZ857570">
    <property type="protein sequence ID" value="RDX40262.1"/>
    <property type="molecule type" value="Genomic_DNA"/>
</dbReference>
<feature type="compositionally biased region" description="Basic and acidic residues" evidence="1">
    <location>
        <begin position="189"/>
        <end position="208"/>
    </location>
</feature>
<reference evidence="2 3" key="1">
    <citation type="journal article" date="2018" name="Biotechnol. Biofuels">
        <title>Integrative visual omics of the white-rot fungus Polyporus brumalis exposes the biotechnological potential of its oxidative enzymes for delignifying raw plant biomass.</title>
        <authorList>
            <person name="Miyauchi S."/>
            <person name="Rancon A."/>
            <person name="Drula E."/>
            <person name="Hage H."/>
            <person name="Chaduli D."/>
            <person name="Favel A."/>
            <person name="Grisel S."/>
            <person name="Henrissat B."/>
            <person name="Herpoel-Gimbert I."/>
            <person name="Ruiz-Duenas F.J."/>
            <person name="Chevret D."/>
            <person name="Hainaut M."/>
            <person name="Lin J."/>
            <person name="Wang M."/>
            <person name="Pangilinan J."/>
            <person name="Lipzen A."/>
            <person name="Lesage-Meessen L."/>
            <person name="Navarro D."/>
            <person name="Riley R."/>
            <person name="Grigoriev I.V."/>
            <person name="Zhou S."/>
            <person name="Raouche S."/>
            <person name="Rosso M.N."/>
        </authorList>
    </citation>
    <scope>NUCLEOTIDE SEQUENCE [LARGE SCALE GENOMIC DNA]</scope>
    <source>
        <strain evidence="2 3">BRFM 1820</strain>
    </source>
</reference>
<feature type="region of interest" description="Disordered" evidence="1">
    <location>
        <begin position="58"/>
        <end position="86"/>
    </location>
</feature>
<proteinExistence type="predicted"/>
<evidence type="ECO:0000313" key="2">
    <source>
        <dbReference type="EMBL" id="RDX40262.1"/>
    </source>
</evidence>
<protein>
    <submittedName>
        <fullName evidence="2">Uncharacterized protein</fullName>
    </submittedName>
</protein>
<evidence type="ECO:0000256" key="1">
    <source>
        <dbReference type="SAM" id="MobiDB-lite"/>
    </source>
</evidence>
<feature type="region of interest" description="Disordered" evidence="1">
    <location>
        <begin position="187"/>
        <end position="208"/>
    </location>
</feature>
<dbReference type="AlphaFoldDB" id="A0A371CIZ8"/>